<dbReference type="Proteomes" id="UP000193334">
    <property type="component" value="Chromosome"/>
</dbReference>
<reference evidence="5" key="1">
    <citation type="submission" date="2017-04" db="EMBL/GenBank/DDBJ databases">
        <title>Comparative genomics and description of representatives of a novel lineage of planctomycetes thriving in anoxic sediments.</title>
        <authorList>
            <person name="Spring S."/>
            <person name="Bunk B."/>
            <person name="Sproer C."/>
        </authorList>
    </citation>
    <scope>NUCLEOTIDE SEQUENCE [LARGE SCALE GENOMIC DNA]</scope>
    <source>
        <strain evidence="5">ST-PulAB-D4</strain>
    </source>
</reference>
<keyword evidence="3" id="KW-0732">Signal</keyword>
<feature type="coiled-coil region" evidence="1">
    <location>
        <begin position="146"/>
        <end position="194"/>
    </location>
</feature>
<dbReference type="KEGG" id="pbp:STSP1_00737"/>
<feature type="signal peptide" evidence="3">
    <location>
        <begin position="1"/>
        <end position="19"/>
    </location>
</feature>
<keyword evidence="1" id="KW-0175">Coiled coil</keyword>
<protein>
    <recommendedName>
        <fullName evidence="6">DUF4398 domain-containing protein</fullName>
    </recommendedName>
</protein>
<evidence type="ECO:0000256" key="2">
    <source>
        <dbReference type="SAM" id="MobiDB-lite"/>
    </source>
</evidence>
<gene>
    <name evidence="4" type="ORF">STSP1_00737</name>
</gene>
<proteinExistence type="predicted"/>
<feature type="coiled-coil region" evidence="1">
    <location>
        <begin position="237"/>
        <end position="278"/>
    </location>
</feature>
<evidence type="ECO:0000256" key="3">
    <source>
        <dbReference type="SAM" id="SignalP"/>
    </source>
</evidence>
<dbReference type="RefSeq" id="WP_085755053.1">
    <property type="nucleotide sequence ID" value="NZ_CP021023.1"/>
</dbReference>
<keyword evidence="5" id="KW-1185">Reference proteome</keyword>
<organism evidence="4 5">
    <name type="scientific">Sedimentisphaera salicampi</name>
    <dbReference type="NCBI Taxonomy" id="1941349"/>
    <lineage>
        <taxon>Bacteria</taxon>
        <taxon>Pseudomonadati</taxon>
        <taxon>Planctomycetota</taxon>
        <taxon>Phycisphaerae</taxon>
        <taxon>Sedimentisphaerales</taxon>
        <taxon>Sedimentisphaeraceae</taxon>
        <taxon>Sedimentisphaera</taxon>
    </lineage>
</organism>
<accession>A0A1W6LKQ3</accession>
<dbReference type="PROSITE" id="PS51257">
    <property type="entry name" value="PROKAR_LIPOPROTEIN"/>
    <property type="match status" value="1"/>
</dbReference>
<feature type="region of interest" description="Disordered" evidence="2">
    <location>
        <begin position="589"/>
        <end position="617"/>
    </location>
</feature>
<name>A0A1W6LKQ3_9BACT</name>
<dbReference type="AlphaFoldDB" id="A0A1W6LKQ3"/>
<dbReference type="STRING" id="1941349.STSP1_00737"/>
<dbReference type="EMBL" id="CP021023">
    <property type="protein sequence ID" value="ARN56357.1"/>
    <property type="molecule type" value="Genomic_DNA"/>
</dbReference>
<evidence type="ECO:0000313" key="4">
    <source>
        <dbReference type="EMBL" id="ARN56357.1"/>
    </source>
</evidence>
<feature type="chain" id="PRO_5012800336" description="DUF4398 domain-containing protein" evidence="3">
    <location>
        <begin position="20"/>
        <end position="617"/>
    </location>
</feature>
<evidence type="ECO:0000313" key="5">
    <source>
        <dbReference type="Proteomes" id="UP000193334"/>
    </source>
</evidence>
<evidence type="ECO:0000256" key="1">
    <source>
        <dbReference type="SAM" id="Coils"/>
    </source>
</evidence>
<evidence type="ECO:0008006" key="6">
    <source>
        <dbReference type="Google" id="ProtNLM"/>
    </source>
</evidence>
<sequence precursor="true">MKYILKKKFFLILLASVLAAGGCGKNPEDQAAEKAGKQIEKAVRTVQDYKAETGGHDFQAAIEEVEKAREYAEKAGGKAEQVHLLAGRLYQAKAEKLSDKLNTISLEAGSVIEDAGDKLSKLSEYASDMEMVKMLSETGTSEKQKLQKLLEEKSGIEAKISEKKDLLSSIESKINEYKSEVENVKSSLVKIKSETVNLFNKAELKSGDKRAELEDKAFSIIRGKASGKSQFSLESQMQKLMDKLEPLKAEKESIENLLSMLKNDAEEVRNRIDFLKNMDSELGFSEQLSYLGGLIEKGRAYVTDKAGKLDSVVEGFSARASEIEKIYSDAMQAYSEVKGNLSSDAAVQKAQVQSSLVSLRNTQAEFFGSVSKSLNNLRTLQQQEAAVLPEALISKCEEKLNQAESKIDAAFDKSFELYQNALDAAETNSGKDAAARGYMRQIYSRLKLAEERGGNEQLKEELLKKLDSIKDYSIKNDPQFGTSYLAGLFKEYGIDFKTAQQKLMEKYENAKVAFSQVSGMEKQDRLDRLMYLIEEFDKLDKPEDQQAYQDIVKSIFELHKEDWIELSEDAANSENLELFSDYLAQETQSAAETQIEKGAGEAAAEEEGMAGGEPNMP</sequence>